<proteinExistence type="predicted"/>
<name>A0AC34FSA6_9BILA</name>
<reference evidence="2" key="1">
    <citation type="submission" date="2022-11" db="UniProtKB">
        <authorList>
            <consortium name="WormBaseParasite"/>
        </authorList>
    </citation>
    <scope>IDENTIFICATION</scope>
</reference>
<sequence>MHDTDAVMLTFNLTNVFFSLGLGIATALARKIKGNSWQKKQQYETYLLIQSIISTIILCFCEIVNVINMLVAKFDIPPPYVAEEPNLLFWDWAWRVQLSVSAIYIFSKVYSISSFVMLFIISKSVRESFLSFYFLDKILFWRKKKDKDTVTILTVSKTTAEN</sequence>
<protein>
    <submittedName>
        <fullName evidence="2">Uncharacterized protein</fullName>
    </submittedName>
</protein>
<organism evidence="1 2">
    <name type="scientific">Panagrolaimus sp. ES5</name>
    <dbReference type="NCBI Taxonomy" id="591445"/>
    <lineage>
        <taxon>Eukaryota</taxon>
        <taxon>Metazoa</taxon>
        <taxon>Ecdysozoa</taxon>
        <taxon>Nematoda</taxon>
        <taxon>Chromadorea</taxon>
        <taxon>Rhabditida</taxon>
        <taxon>Tylenchina</taxon>
        <taxon>Panagrolaimomorpha</taxon>
        <taxon>Panagrolaimoidea</taxon>
        <taxon>Panagrolaimidae</taxon>
        <taxon>Panagrolaimus</taxon>
    </lineage>
</organism>
<dbReference type="WBParaSite" id="ES5_v2.g20270.t1">
    <property type="protein sequence ID" value="ES5_v2.g20270.t1"/>
    <property type="gene ID" value="ES5_v2.g20270"/>
</dbReference>
<evidence type="ECO:0000313" key="1">
    <source>
        <dbReference type="Proteomes" id="UP000887579"/>
    </source>
</evidence>
<dbReference type="Proteomes" id="UP000887579">
    <property type="component" value="Unplaced"/>
</dbReference>
<evidence type="ECO:0000313" key="2">
    <source>
        <dbReference type="WBParaSite" id="ES5_v2.g20270.t1"/>
    </source>
</evidence>
<accession>A0AC34FSA6</accession>